<organism evidence="2">
    <name type="scientific">Coccidioides posadasii (strain RMSCC 757 / Silveira)</name>
    <name type="common">Valley fever fungus</name>
    <dbReference type="NCBI Taxonomy" id="443226"/>
    <lineage>
        <taxon>Eukaryota</taxon>
        <taxon>Fungi</taxon>
        <taxon>Dikarya</taxon>
        <taxon>Ascomycota</taxon>
        <taxon>Pezizomycotina</taxon>
        <taxon>Eurotiomycetes</taxon>
        <taxon>Eurotiomycetidae</taxon>
        <taxon>Onygenales</taxon>
        <taxon>Onygenaceae</taxon>
        <taxon>Coccidioides</taxon>
    </lineage>
</organism>
<dbReference type="AlphaFoldDB" id="E9D9Q2"/>
<gene>
    <name evidence="1" type="ORF">CPSG_06592</name>
</gene>
<protein>
    <submittedName>
        <fullName evidence="1">Predicted protein</fullName>
    </submittedName>
</protein>
<reference evidence="2" key="1">
    <citation type="journal article" date="2010" name="Genome Res.">
        <title>Population genomic sequencing of Coccidioides fungi reveals recent hybridization and transposon control.</title>
        <authorList>
            <person name="Neafsey D.E."/>
            <person name="Barker B.M."/>
            <person name="Sharpton T.J."/>
            <person name="Stajich J.E."/>
            <person name="Park D.J."/>
            <person name="Whiston E."/>
            <person name="Hung C.-Y."/>
            <person name="McMahan C."/>
            <person name="White J."/>
            <person name="Sykes S."/>
            <person name="Heiman D."/>
            <person name="Young S."/>
            <person name="Zeng Q."/>
            <person name="Abouelleil A."/>
            <person name="Aftuck L."/>
            <person name="Bessette D."/>
            <person name="Brown A."/>
            <person name="FitzGerald M."/>
            <person name="Lui A."/>
            <person name="Macdonald J.P."/>
            <person name="Priest M."/>
            <person name="Orbach M.J."/>
            <person name="Galgiani J.N."/>
            <person name="Kirkland T.N."/>
            <person name="Cole G.T."/>
            <person name="Birren B.W."/>
            <person name="Henn M.R."/>
            <person name="Taylor J.W."/>
            <person name="Rounsley S.D."/>
        </authorList>
    </citation>
    <scope>NUCLEOTIDE SEQUENCE [LARGE SCALE GENOMIC DNA]</scope>
    <source>
        <strain evidence="2">RMSCC 757 / Silveira</strain>
    </source>
</reference>
<evidence type="ECO:0000313" key="1">
    <source>
        <dbReference type="EMBL" id="EFW16633.1"/>
    </source>
</evidence>
<accession>E9D9Q2</accession>
<dbReference type="Proteomes" id="UP000002497">
    <property type="component" value="Unassembled WGS sequence"/>
</dbReference>
<reference evidence="2" key="2">
    <citation type="submission" date="2010-03" db="EMBL/GenBank/DDBJ databases">
        <title>The genome sequence of Coccidioides posadasii strain Silveira.</title>
        <authorList>
            <consortium name="The Broad Institute Genome Sequencing Center for Infectious Disease"/>
            <person name="Neafsey D."/>
            <person name="Orbach M."/>
            <person name="Henn M.R."/>
            <person name="Cole G.T."/>
            <person name="Galgiani J."/>
            <person name="Gardner M.J."/>
            <person name="Kirkland T.N."/>
            <person name="Taylor J.W."/>
            <person name="Young S.K."/>
            <person name="Zeng Q."/>
            <person name="Koehrsen M."/>
            <person name="Alvarado L."/>
            <person name="Berlin A."/>
            <person name="Borenstein D."/>
            <person name="Chapman S.B."/>
            <person name="Chen Z."/>
            <person name="Engels R."/>
            <person name="Freedman E."/>
            <person name="Gellesch M."/>
            <person name="Goldberg J."/>
            <person name="Griggs A."/>
            <person name="Gujja S."/>
            <person name="Heilman E."/>
            <person name="Heiman D."/>
            <person name="Howarth C."/>
            <person name="Jen D."/>
            <person name="Larson L."/>
            <person name="Mehta T."/>
            <person name="Neiman D."/>
            <person name="Park D."/>
            <person name="Pearson M."/>
            <person name="Richards J."/>
            <person name="Roberts A."/>
            <person name="Saif S."/>
            <person name="Shea T."/>
            <person name="Shenoy N."/>
            <person name="Sisk P."/>
            <person name="Stolte C."/>
            <person name="Sykes S."/>
            <person name="Walk T."/>
            <person name="White J."/>
            <person name="Yandava C."/>
            <person name="Haas B."/>
            <person name="Nusbaum C."/>
            <person name="Birren B."/>
        </authorList>
    </citation>
    <scope>NUCLEOTIDE SEQUENCE [LARGE SCALE GENOMIC DNA]</scope>
    <source>
        <strain evidence="2">RMSCC 757 / Silveira</strain>
    </source>
</reference>
<evidence type="ECO:0000313" key="2">
    <source>
        <dbReference type="Proteomes" id="UP000002497"/>
    </source>
</evidence>
<proteinExistence type="predicted"/>
<dbReference type="HOGENOM" id="CLU_2996392_0_0_1"/>
<sequence length="57" mass="6837">MQKTKEGEREIGQRTWVINYIEEICYLWPEEVKAMPFLGMEELGRRKIPEILRRGNA</sequence>
<name>E9D9Q2_COCPS</name>
<keyword evidence="2" id="KW-1185">Reference proteome</keyword>
<dbReference type="EMBL" id="GL636496">
    <property type="protein sequence ID" value="EFW16633.1"/>
    <property type="molecule type" value="Genomic_DNA"/>
</dbReference>
<dbReference type="VEuPathDB" id="FungiDB:CPSG_06592"/>